<keyword evidence="2" id="KW-1185">Reference proteome</keyword>
<accession>A0A8X6US17</accession>
<comment type="caution">
    <text evidence="1">The sequence shown here is derived from an EMBL/GenBank/DDBJ whole genome shotgun (WGS) entry which is preliminary data.</text>
</comment>
<reference evidence="1" key="1">
    <citation type="submission" date="2020-08" db="EMBL/GenBank/DDBJ databases">
        <title>Multicomponent nature underlies the extraordinary mechanical properties of spider dragline silk.</title>
        <authorList>
            <person name="Kono N."/>
            <person name="Nakamura H."/>
            <person name="Mori M."/>
            <person name="Yoshida Y."/>
            <person name="Ohtoshi R."/>
            <person name="Malay A.D."/>
            <person name="Moran D.A.P."/>
            <person name="Tomita M."/>
            <person name="Numata K."/>
            <person name="Arakawa K."/>
        </authorList>
    </citation>
    <scope>NUCLEOTIDE SEQUENCE</scope>
</reference>
<evidence type="ECO:0000313" key="1">
    <source>
        <dbReference type="EMBL" id="GFU44459.1"/>
    </source>
</evidence>
<gene>
    <name evidence="1" type="ORF">NPIL_298591</name>
</gene>
<organism evidence="1 2">
    <name type="scientific">Nephila pilipes</name>
    <name type="common">Giant wood spider</name>
    <name type="synonym">Nephila maculata</name>
    <dbReference type="NCBI Taxonomy" id="299642"/>
    <lineage>
        <taxon>Eukaryota</taxon>
        <taxon>Metazoa</taxon>
        <taxon>Ecdysozoa</taxon>
        <taxon>Arthropoda</taxon>
        <taxon>Chelicerata</taxon>
        <taxon>Arachnida</taxon>
        <taxon>Araneae</taxon>
        <taxon>Araneomorphae</taxon>
        <taxon>Entelegynae</taxon>
        <taxon>Araneoidea</taxon>
        <taxon>Nephilidae</taxon>
        <taxon>Nephila</taxon>
    </lineage>
</organism>
<dbReference type="Proteomes" id="UP000887013">
    <property type="component" value="Unassembled WGS sequence"/>
</dbReference>
<evidence type="ECO:0000313" key="2">
    <source>
        <dbReference type="Proteomes" id="UP000887013"/>
    </source>
</evidence>
<dbReference type="AlphaFoldDB" id="A0A8X6US17"/>
<sequence length="136" mass="15728">MIRLIDNVKSARVDWCARNVENVIWYIKGVATSAGDELIWRIRAETKQHQLYGFKIGAYQQKYRGRSAIRNNDVLLLGYINGRGGKCVRRLDHTLNGILHTEVIEKSEKAEEQANDHHDNELSHRLCQRISICLKD</sequence>
<proteinExistence type="predicted"/>
<dbReference type="EMBL" id="BMAW01036542">
    <property type="protein sequence ID" value="GFU44459.1"/>
    <property type="molecule type" value="Genomic_DNA"/>
</dbReference>
<protein>
    <submittedName>
        <fullName evidence="1">Uncharacterized protein</fullName>
    </submittedName>
</protein>
<name>A0A8X6US17_NEPPI</name>